<dbReference type="InterPro" id="IPR002104">
    <property type="entry name" value="Integrase_catalytic"/>
</dbReference>
<dbReference type="SUPFAM" id="SSF56349">
    <property type="entry name" value="DNA breaking-rejoining enzymes"/>
    <property type="match status" value="1"/>
</dbReference>
<dbReference type="Pfam" id="PF00589">
    <property type="entry name" value="Phage_integrase"/>
    <property type="match status" value="1"/>
</dbReference>
<feature type="domain" description="Tyr recombinase" evidence="3">
    <location>
        <begin position="1"/>
        <end position="57"/>
    </location>
</feature>
<keyword evidence="5" id="KW-1185">Reference proteome</keyword>
<dbReference type="InterPro" id="IPR013762">
    <property type="entry name" value="Integrase-like_cat_sf"/>
</dbReference>
<dbReference type="EMBL" id="JARRAF010000011">
    <property type="protein sequence ID" value="MDK2124704.1"/>
    <property type="molecule type" value="Genomic_DNA"/>
</dbReference>
<comment type="caution">
    <text evidence="4">The sequence shown here is derived from an EMBL/GenBank/DDBJ whole genome shotgun (WGS) entry which is preliminary data.</text>
</comment>
<keyword evidence="1" id="KW-0233">DNA recombination</keyword>
<name>A0ABT7DY15_9NEIS</name>
<protein>
    <submittedName>
        <fullName evidence="4">Tyrosine-type recombinase/integrase</fullName>
    </submittedName>
</protein>
<organism evidence="4 5">
    <name type="scientific">Parachitinimonas caeni</name>
    <dbReference type="NCBI Taxonomy" id="3031301"/>
    <lineage>
        <taxon>Bacteria</taxon>
        <taxon>Pseudomonadati</taxon>
        <taxon>Pseudomonadota</taxon>
        <taxon>Betaproteobacteria</taxon>
        <taxon>Neisseriales</taxon>
        <taxon>Chitinibacteraceae</taxon>
        <taxon>Parachitinimonas</taxon>
    </lineage>
</organism>
<reference evidence="4" key="1">
    <citation type="submission" date="2023-03" db="EMBL/GenBank/DDBJ databases">
        <title>Chitinimonas shenzhenensis gen. nov., sp. nov., a novel member of family Burkholderiaceae isolated from activated sludge collected in Shen Zhen, China.</title>
        <authorList>
            <person name="Wang X."/>
        </authorList>
    </citation>
    <scope>NUCLEOTIDE SEQUENCE</scope>
    <source>
        <strain evidence="4">DQS-5</strain>
    </source>
</reference>
<dbReference type="InterPro" id="IPR011010">
    <property type="entry name" value="DNA_brk_join_enz"/>
</dbReference>
<evidence type="ECO:0000256" key="1">
    <source>
        <dbReference type="ARBA" id="ARBA00023172"/>
    </source>
</evidence>
<gene>
    <name evidence="4" type="ORF">PZA18_11650</name>
</gene>
<sequence>MVGLLTHPHALRHLFGTELTESDTPEGLTSALMGHSSAQSTRIYTQLAMKKKASTLDQANPLAKTRTPASDLLARMGGK</sequence>
<evidence type="ECO:0000313" key="4">
    <source>
        <dbReference type="EMBL" id="MDK2124704.1"/>
    </source>
</evidence>
<accession>A0ABT7DY15</accession>
<evidence type="ECO:0000256" key="2">
    <source>
        <dbReference type="SAM" id="MobiDB-lite"/>
    </source>
</evidence>
<proteinExistence type="predicted"/>
<dbReference type="PROSITE" id="PS51898">
    <property type="entry name" value="TYR_RECOMBINASE"/>
    <property type="match status" value="1"/>
</dbReference>
<dbReference type="Gene3D" id="1.10.443.10">
    <property type="entry name" value="Intergrase catalytic core"/>
    <property type="match status" value="1"/>
</dbReference>
<dbReference type="RefSeq" id="WP_284101014.1">
    <property type="nucleotide sequence ID" value="NZ_JARRAF010000011.1"/>
</dbReference>
<evidence type="ECO:0000313" key="5">
    <source>
        <dbReference type="Proteomes" id="UP001172778"/>
    </source>
</evidence>
<feature type="region of interest" description="Disordered" evidence="2">
    <location>
        <begin position="55"/>
        <end position="79"/>
    </location>
</feature>
<evidence type="ECO:0000259" key="3">
    <source>
        <dbReference type="PROSITE" id="PS51898"/>
    </source>
</evidence>
<dbReference type="Proteomes" id="UP001172778">
    <property type="component" value="Unassembled WGS sequence"/>
</dbReference>